<protein>
    <submittedName>
        <fullName evidence="1">Uncharacterized protein</fullName>
    </submittedName>
</protein>
<comment type="caution">
    <text evidence="1">The sequence shown here is derived from an EMBL/GenBank/DDBJ whole genome shotgun (WGS) entry which is preliminary data.</text>
</comment>
<reference evidence="1" key="1">
    <citation type="submission" date="2019-07" db="EMBL/GenBank/DDBJ databases">
        <title>Toxilogical consequences of a new and cryptic species of cyanobacteria (Komarekiella delphini-convector) recovered from the epidermis of a bottlenose dolphin and 1500 ft. in the air.</title>
        <authorList>
            <person name="Brown A.O."/>
            <person name="Dvorak P."/>
            <person name="Villanueva C.D."/>
            <person name="Foss A.J."/>
            <person name="Garvey A.D."/>
            <person name="Gibson Q.A."/>
            <person name="Johansen J.R."/>
            <person name="Casamatta D.A."/>
        </authorList>
    </citation>
    <scope>NUCLEOTIDE SEQUENCE</scope>
    <source>
        <strain evidence="1">SJRDD-AB1</strain>
    </source>
</reference>
<proteinExistence type="predicted"/>
<evidence type="ECO:0000313" key="2">
    <source>
        <dbReference type="Proteomes" id="UP001165986"/>
    </source>
</evidence>
<dbReference type="Proteomes" id="UP001165986">
    <property type="component" value="Unassembled WGS sequence"/>
</dbReference>
<name>A0AA40VR80_9NOST</name>
<dbReference type="EMBL" id="VJXY01000013">
    <property type="protein sequence ID" value="MBD6616890.1"/>
    <property type="molecule type" value="Genomic_DNA"/>
</dbReference>
<organism evidence="1 2">
    <name type="scientific">Komarekiella delphini-convector SJRDD-AB1</name>
    <dbReference type="NCBI Taxonomy" id="2593771"/>
    <lineage>
        <taxon>Bacteria</taxon>
        <taxon>Bacillati</taxon>
        <taxon>Cyanobacteriota</taxon>
        <taxon>Cyanophyceae</taxon>
        <taxon>Nostocales</taxon>
        <taxon>Nostocaceae</taxon>
        <taxon>Komarekiella</taxon>
        <taxon>Komarekiella delphini-convector</taxon>
    </lineage>
</organism>
<accession>A0AA40VR80</accession>
<dbReference type="AlphaFoldDB" id="A0AA40VR80"/>
<gene>
    <name evidence="1" type="ORF">FNW02_13885</name>
</gene>
<keyword evidence="2" id="KW-1185">Reference proteome</keyword>
<sequence length="61" mass="6702">MQRFFEKLGLENPCFPKALCRGATAVLGSHASRLNGGNLRTALAPQVEQVAWKPQVFDCLD</sequence>
<dbReference type="RefSeq" id="WP_191758129.1">
    <property type="nucleotide sequence ID" value="NZ_VJXY01000013.1"/>
</dbReference>
<evidence type="ECO:0000313" key="1">
    <source>
        <dbReference type="EMBL" id="MBD6616890.1"/>
    </source>
</evidence>